<reference evidence="2" key="1">
    <citation type="submission" date="2021-02" db="EMBL/GenBank/DDBJ databases">
        <title>Infant gut strain persistence is associated with maternal origin, phylogeny, and functional potential including surface adhesion and iron acquisition.</title>
        <authorList>
            <person name="Lou Y.C."/>
        </authorList>
    </citation>
    <scope>NUCLEOTIDE SEQUENCE</scope>
    <source>
        <strain evidence="2">L3_101_000M1_dasL3_101_000M1_concoct_87</strain>
    </source>
</reference>
<comment type="caution">
    <text evidence="2">The sequence shown here is derived from an EMBL/GenBank/DDBJ whole genome shotgun (WGS) entry which is preliminary data.</text>
</comment>
<evidence type="ECO:0000313" key="2">
    <source>
        <dbReference type="EMBL" id="MBS5332566.1"/>
    </source>
</evidence>
<dbReference type="AlphaFoldDB" id="A0A943DFF7"/>
<keyword evidence="1" id="KW-0472">Membrane</keyword>
<feature type="transmembrane region" description="Helical" evidence="1">
    <location>
        <begin position="32"/>
        <end position="55"/>
    </location>
</feature>
<proteinExistence type="predicted"/>
<organism evidence="2 3">
    <name type="scientific">Subdoligranulum variabile</name>
    <dbReference type="NCBI Taxonomy" id="214851"/>
    <lineage>
        <taxon>Bacteria</taxon>
        <taxon>Bacillati</taxon>
        <taxon>Bacillota</taxon>
        <taxon>Clostridia</taxon>
        <taxon>Eubacteriales</taxon>
        <taxon>Oscillospiraceae</taxon>
        <taxon>Subdoligranulum</taxon>
    </lineage>
</organism>
<protein>
    <submittedName>
        <fullName evidence="2">Uncharacterized protein</fullName>
    </submittedName>
</protein>
<evidence type="ECO:0000256" key="1">
    <source>
        <dbReference type="SAM" id="Phobius"/>
    </source>
</evidence>
<gene>
    <name evidence="2" type="ORF">KHY36_08575</name>
</gene>
<keyword evidence="1" id="KW-1133">Transmembrane helix</keyword>
<accession>A0A943DFF7</accession>
<sequence>MPNHTNWNFTYLDNGNVNFPDNKKYSRSKPTIIRIPPTTLMPIRLTLLFFIILFAKTNSSAPTTIIKTDINGYMSFLLSNSDFSVSKTESYSTISHNNDEING</sequence>
<dbReference type="EMBL" id="JAGZGG010000019">
    <property type="protein sequence ID" value="MBS5332566.1"/>
    <property type="molecule type" value="Genomic_DNA"/>
</dbReference>
<keyword evidence="1" id="KW-0812">Transmembrane</keyword>
<evidence type="ECO:0000313" key="3">
    <source>
        <dbReference type="Proteomes" id="UP000759273"/>
    </source>
</evidence>
<dbReference type="Proteomes" id="UP000759273">
    <property type="component" value="Unassembled WGS sequence"/>
</dbReference>
<name>A0A943DFF7_9FIRM</name>